<reference evidence="1" key="1">
    <citation type="submission" date="2021-03" db="EMBL/GenBank/DDBJ databases">
        <authorList>
            <person name="Tran Van P."/>
        </authorList>
    </citation>
    <scope>NUCLEOTIDE SEQUENCE</scope>
</reference>
<organism evidence="1 2">
    <name type="scientific">Timema podura</name>
    <name type="common">Walking stick</name>
    <dbReference type="NCBI Taxonomy" id="61482"/>
    <lineage>
        <taxon>Eukaryota</taxon>
        <taxon>Metazoa</taxon>
        <taxon>Ecdysozoa</taxon>
        <taxon>Arthropoda</taxon>
        <taxon>Hexapoda</taxon>
        <taxon>Insecta</taxon>
        <taxon>Pterygota</taxon>
        <taxon>Neoptera</taxon>
        <taxon>Polyneoptera</taxon>
        <taxon>Phasmatodea</taxon>
        <taxon>Timematodea</taxon>
        <taxon>Timematoidea</taxon>
        <taxon>Timematidae</taxon>
        <taxon>Timema</taxon>
    </lineage>
</organism>
<dbReference type="EMBL" id="CAJPIN010009128">
    <property type="protein sequence ID" value="CAG2059287.1"/>
    <property type="molecule type" value="Genomic_DNA"/>
</dbReference>
<comment type="caution">
    <text evidence="1">The sequence shown here is derived from an EMBL/GenBank/DDBJ whole genome shotgun (WGS) entry which is preliminary data.</text>
</comment>
<dbReference type="Gene3D" id="1.25.40.10">
    <property type="entry name" value="Tetratricopeptide repeat domain"/>
    <property type="match status" value="1"/>
</dbReference>
<protein>
    <recommendedName>
        <fullName evidence="3">SET domain-containing protein</fullName>
    </recommendedName>
</protein>
<dbReference type="InterPro" id="IPR046341">
    <property type="entry name" value="SET_dom_sf"/>
</dbReference>
<evidence type="ECO:0008006" key="3">
    <source>
        <dbReference type="Google" id="ProtNLM"/>
    </source>
</evidence>
<evidence type="ECO:0000313" key="2">
    <source>
        <dbReference type="Proteomes" id="UP001153148"/>
    </source>
</evidence>
<keyword evidence="2" id="KW-1185">Reference proteome</keyword>
<dbReference type="PANTHER" id="PTHR46455">
    <property type="entry name" value="SET AND MYND DOMAIN CONTAINING, ARTHROPOD-SPECIFIC, MEMBER 4, ISOFORM A"/>
    <property type="match status" value="1"/>
</dbReference>
<name>A0ABN7NWP9_TIMPD</name>
<dbReference type="CDD" id="cd20071">
    <property type="entry name" value="SET_SMYD"/>
    <property type="match status" value="1"/>
</dbReference>
<dbReference type="Proteomes" id="UP001153148">
    <property type="component" value="Unassembled WGS sequence"/>
</dbReference>
<sequence>MTTCSISRFQGHDLFQSRLVLSSRKTVTRGGDHTAAECDALQTLKTSSRLLDDSQVLLPLRCLLLRRSADPEHRTRWQHLLSLETHLETRRHTAVWWSHQAHVEKGWTGTLGDRDISGMDWTTGRQGYIRDGLDHWETGIYQGWTGTLGDRDTSGMDWTTGRQGYIRDGLDHWETGIHQGLTTLFAGVIASVFTMSAARVSFKPHPPLRNIGAVLPEDDPEIVQRVCGVLDVKSFEVRAPGLPSHAEHLRLRAVYLQAALMAHHCVANTHLAVDDNFLITVHASVPISQGQPIFFNYTNPLQGTSERREHLHEGKYFDCTCSRCRDPTELGTYMSSLKCVKCRGKGLVSPVEALRENSPWECNQCGHYYSALVVHSATARGKDLLEDIDKTIDSWVPSFLQRQAIDSRVPSFLQRLAIDSWVPSFLQRQAIDSWVPSFLQRQAIDSWVPSFLQRLAIDSRATPKIWKICCFVCNVPLRLIIVSS</sequence>
<dbReference type="InterPro" id="IPR053010">
    <property type="entry name" value="SET_SmydA-8"/>
</dbReference>
<dbReference type="InterPro" id="IPR011990">
    <property type="entry name" value="TPR-like_helical_dom_sf"/>
</dbReference>
<accession>A0ABN7NWP9</accession>
<gene>
    <name evidence="1" type="ORF">TPAB3V08_LOCUS6251</name>
</gene>
<dbReference type="PANTHER" id="PTHR46455:SF6">
    <property type="entry name" value="RE22408P-RELATED"/>
    <property type="match status" value="1"/>
</dbReference>
<dbReference type="SUPFAM" id="SSF82199">
    <property type="entry name" value="SET domain"/>
    <property type="match status" value="1"/>
</dbReference>
<evidence type="ECO:0000313" key="1">
    <source>
        <dbReference type="EMBL" id="CAG2059287.1"/>
    </source>
</evidence>
<proteinExistence type="predicted"/>
<dbReference type="Gene3D" id="2.170.270.10">
    <property type="entry name" value="SET domain"/>
    <property type="match status" value="1"/>
</dbReference>